<feature type="compositionally biased region" description="Low complexity" evidence="1">
    <location>
        <begin position="202"/>
        <end position="224"/>
    </location>
</feature>
<feature type="compositionally biased region" description="Polar residues" evidence="1">
    <location>
        <begin position="844"/>
        <end position="857"/>
    </location>
</feature>
<feature type="compositionally biased region" description="Polar residues" evidence="1">
    <location>
        <begin position="687"/>
        <end position="699"/>
    </location>
</feature>
<feature type="compositionally biased region" description="Polar residues" evidence="1">
    <location>
        <begin position="422"/>
        <end position="434"/>
    </location>
</feature>
<evidence type="ECO:0000313" key="3">
    <source>
        <dbReference type="Proteomes" id="UP001385951"/>
    </source>
</evidence>
<evidence type="ECO:0000256" key="1">
    <source>
        <dbReference type="SAM" id="MobiDB-lite"/>
    </source>
</evidence>
<feature type="compositionally biased region" description="Polar residues" evidence="1">
    <location>
        <begin position="866"/>
        <end position="878"/>
    </location>
</feature>
<feature type="compositionally biased region" description="Basic residues" evidence="1">
    <location>
        <begin position="225"/>
        <end position="235"/>
    </location>
</feature>
<sequence length="947" mass="103409">MPTFTGEAPPGSTMGLSELKRVATEGINSLSLTATERPPDGEYRSLPLEGRVDLMRPKPEPEPESVPEQAGGQQDDNSRTPTMHTAQPVTPTRQTFMQTLPTPGPNEFPPTPYLRGLSLPPTPTVAPFYGHSGQAQTQQPSPHGGLGLVYQPSASGGSPSHGPSQSQAHQGWPSLQAPSSPTPAPSSVQQLSGSRTVHTHPHIQYIPPAQPQQQQHQQSQSQQPYHHHHHSHHVHRSQDTTQSHPHSSQSQLVHNFIRHSPLQTRPSSGQSSPSQAEGGGIPLHHWPGSPRGSPPHHRRSSKHGSPVQLRSGHSSPVHRFHGAPSQHVPQPQQVHQLQHVHQPQPRQPQNEPQPQSQQQPQSPPVQYYPREQLRSPSPPKVSWNPAFEPPPREPPPPSVFPTDTYFPNIWDQEPNQRHDATHQTFSPEPSTPNVNKPDVFFHPPPAPIIPEQLVREGQYANVLGLANSPETQGELTQVPTPDRNKVKSIFPWEEKPRHVPRRVFPASEAPPPTAKFIEEEKPKPSPKPAERPPLSVQTPLSPIGLPSSLTMTYTNAWDVDPSIQRYASKLVRPNSFTAQIHAPPAPMSRDHGWKMLNKQRERERQERQDASSMDGDDEDEGDDEESGVSDGESRKRRSRAGSTVTAAPSRGGKTYKMRGVQTETPQMKSKSVQVTVLRDDGGRARTDSGSSTKTYRNAGSGSGNFKREWSTSGLLPAPILHEGRLEYEGEPEQMSSTPNVSTSLRSVLPFPSLSTPTGLRSPQTLGSPRAYSPPKGGTPVASPSPPKPSSPTVVPTRPPTLRRGSTTSSSSKSGSPQLVHSPRSVPSPRRVSLSTPPQKPGSPITGTSASKIQTTPPQRGIPKLSSPFSPQLQRSVSMDTAATLSPATSASLITPENTPIIPARKGGRVFDPARGIDIFKRSSEEVLSRFLRMGSFEEEEARRREHV</sequence>
<feature type="compositionally biased region" description="Basic and acidic residues" evidence="1">
    <location>
        <begin position="50"/>
        <end position="61"/>
    </location>
</feature>
<feature type="compositionally biased region" description="Low complexity" evidence="1">
    <location>
        <begin position="151"/>
        <end position="179"/>
    </location>
</feature>
<reference evidence="2 3" key="1">
    <citation type="submission" date="2022-09" db="EMBL/GenBank/DDBJ databases">
        <authorList>
            <person name="Palmer J.M."/>
        </authorList>
    </citation>
    <scope>NUCLEOTIDE SEQUENCE [LARGE SCALE GENOMIC DNA]</scope>
    <source>
        <strain evidence="2 3">DSM 7382</strain>
    </source>
</reference>
<proteinExistence type="predicted"/>
<feature type="region of interest" description="Disordered" evidence="1">
    <location>
        <begin position="503"/>
        <end position="548"/>
    </location>
</feature>
<feature type="compositionally biased region" description="Polar residues" evidence="1">
    <location>
        <begin position="733"/>
        <end position="745"/>
    </location>
</feature>
<feature type="compositionally biased region" description="Low complexity" evidence="1">
    <location>
        <begin position="326"/>
        <end position="370"/>
    </location>
</feature>
<feature type="compositionally biased region" description="Polar residues" evidence="1">
    <location>
        <begin position="261"/>
        <end position="275"/>
    </location>
</feature>
<keyword evidence="3" id="KW-1185">Reference proteome</keyword>
<gene>
    <name evidence="2" type="ORF">QCA50_002353</name>
</gene>
<feature type="compositionally biased region" description="Polar residues" evidence="1">
    <location>
        <begin position="71"/>
        <end position="98"/>
    </location>
</feature>
<feature type="compositionally biased region" description="Low complexity" evidence="1">
    <location>
        <begin position="790"/>
        <end position="836"/>
    </location>
</feature>
<feature type="compositionally biased region" description="Pro residues" evidence="1">
    <location>
        <begin position="102"/>
        <end position="112"/>
    </location>
</feature>
<organism evidence="2 3">
    <name type="scientific">Cerrena zonata</name>
    <dbReference type="NCBI Taxonomy" id="2478898"/>
    <lineage>
        <taxon>Eukaryota</taxon>
        <taxon>Fungi</taxon>
        <taxon>Dikarya</taxon>
        <taxon>Basidiomycota</taxon>
        <taxon>Agaricomycotina</taxon>
        <taxon>Agaricomycetes</taxon>
        <taxon>Polyporales</taxon>
        <taxon>Cerrenaceae</taxon>
        <taxon>Cerrena</taxon>
    </lineage>
</organism>
<dbReference type="AlphaFoldDB" id="A0AAW0GWR8"/>
<feature type="region of interest" description="Disordered" evidence="1">
    <location>
        <begin position="887"/>
        <end position="906"/>
    </location>
</feature>
<feature type="compositionally biased region" description="Basic and acidic residues" evidence="1">
    <location>
        <begin position="588"/>
        <end position="609"/>
    </location>
</feature>
<feature type="compositionally biased region" description="Low complexity" evidence="1">
    <location>
        <begin position="239"/>
        <end position="251"/>
    </location>
</feature>
<dbReference type="Proteomes" id="UP001385951">
    <property type="component" value="Unassembled WGS sequence"/>
</dbReference>
<feature type="compositionally biased region" description="Acidic residues" evidence="1">
    <location>
        <begin position="614"/>
        <end position="627"/>
    </location>
</feature>
<feature type="compositionally biased region" description="Polar residues" evidence="1">
    <location>
        <begin position="752"/>
        <end position="766"/>
    </location>
</feature>
<accession>A0AAW0GWR8</accession>
<feature type="compositionally biased region" description="Polar residues" evidence="1">
    <location>
        <begin position="661"/>
        <end position="674"/>
    </location>
</feature>
<name>A0AAW0GWR8_9APHY</name>
<feature type="region of interest" description="Disordered" evidence="1">
    <location>
        <begin position="573"/>
        <end position="880"/>
    </location>
</feature>
<feature type="compositionally biased region" description="Pro residues" evidence="1">
    <location>
        <begin position="387"/>
        <end position="399"/>
    </location>
</feature>
<feature type="region of interest" description="Disordered" evidence="1">
    <location>
        <begin position="30"/>
        <end position="448"/>
    </location>
</feature>
<protein>
    <submittedName>
        <fullName evidence="2">Uncharacterized protein</fullName>
    </submittedName>
</protein>
<evidence type="ECO:0000313" key="2">
    <source>
        <dbReference type="EMBL" id="KAK7695163.1"/>
    </source>
</evidence>
<dbReference type="EMBL" id="JASBNA010000002">
    <property type="protein sequence ID" value="KAK7695163.1"/>
    <property type="molecule type" value="Genomic_DNA"/>
</dbReference>
<comment type="caution">
    <text evidence="2">The sequence shown here is derived from an EMBL/GenBank/DDBJ whole genome shotgun (WGS) entry which is preliminary data.</text>
</comment>
<feature type="compositionally biased region" description="Basic and acidic residues" evidence="1">
    <location>
        <begin position="677"/>
        <end position="686"/>
    </location>
</feature>